<proteinExistence type="predicted"/>
<reference evidence="2 3" key="1">
    <citation type="submission" date="2019-07" db="EMBL/GenBank/DDBJ databases">
        <title>Genome assembly of two rare yeast pathogens: Diutina rugosa and Trichomonascus ciferrii.</title>
        <authorList>
            <person name="Mixao V."/>
            <person name="Saus E."/>
            <person name="Hansen A."/>
            <person name="Lass-Flor C."/>
            <person name="Gabaldon T."/>
        </authorList>
    </citation>
    <scope>NUCLEOTIDE SEQUENCE [LARGE SCALE GENOMIC DNA]</scope>
    <source>
        <strain evidence="2 3">CBS 613</strain>
    </source>
</reference>
<protein>
    <submittedName>
        <fullName evidence="2">Uncharacterized protein</fullName>
    </submittedName>
</protein>
<evidence type="ECO:0000313" key="2">
    <source>
        <dbReference type="EMBL" id="KAA8903235.1"/>
    </source>
</evidence>
<dbReference type="AlphaFoldDB" id="A0A642UQ06"/>
<dbReference type="EMBL" id="SWFT01000070">
    <property type="protein sequence ID" value="KAA8903235.1"/>
    <property type="molecule type" value="Genomic_DNA"/>
</dbReference>
<evidence type="ECO:0000256" key="1">
    <source>
        <dbReference type="SAM" id="MobiDB-lite"/>
    </source>
</evidence>
<sequence length="325" mass="35182">MSSTPSAGAVFERAMAQAISEGLDYSSISFQLEMCKKMKPLLGPRCFLDQTDVDGFVKGAITALRDGFSTRVASEVLDMVSLLAKGEAIMLCNPSLRQELIVEILSSSLPVRDTAVKTIVALWHQVPHHVTSAMMKASKQGDGASWATDEIMNDTRDWTLPGALPRLYRLVLATNGSSVPHAILWLCRHKHKEALIDMLLAECTKSEACSLPKDTSNDTAAIKCTKVSRVDARNVPTSEASATTSIGNAGVESNTDEAVNQEEQPASPRVKESMPQSVFNNCTFHGKVIIVGGNMKYSDSFTSLGDDVLRDEVLEDDEVEAPGTF</sequence>
<dbReference type="VEuPathDB" id="FungiDB:DIURU_002522"/>
<dbReference type="RefSeq" id="XP_034012688.1">
    <property type="nucleotide sequence ID" value="XM_034155183.1"/>
</dbReference>
<comment type="caution">
    <text evidence="2">The sequence shown here is derived from an EMBL/GenBank/DDBJ whole genome shotgun (WGS) entry which is preliminary data.</text>
</comment>
<feature type="region of interest" description="Disordered" evidence="1">
    <location>
        <begin position="235"/>
        <end position="273"/>
    </location>
</feature>
<evidence type="ECO:0000313" key="3">
    <source>
        <dbReference type="Proteomes" id="UP000449547"/>
    </source>
</evidence>
<feature type="compositionally biased region" description="Polar residues" evidence="1">
    <location>
        <begin position="235"/>
        <end position="264"/>
    </location>
</feature>
<organism evidence="2 3">
    <name type="scientific">Diutina rugosa</name>
    <name type="common">Yeast</name>
    <name type="synonym">Candida rugosa</name>
    <dbReference type="NCBI Taxonomy" id="5481"/>
    <lineage>
        <taxon>Eukaryota</taxon>
        <taxon>Fungi</taxon>
        <taxon>Dikarya</taxon>
        <taxon>Ascomycota</taxon>
        <taxon>Saccharomycotina</taxon>
        <taxon>Pichiomycetes</taxon>
        <taxon>Debaryomycetaceae</taxon>
        <taxon>Diutina</taxon>
    </lineage>
</organism>
<dbReference type="Proteomes" id="UP000449547">
    <property type="component" value="Unassembled WGS sequence"/>
</dbReference>
<keyword evidence="3" id="KW-1185">Reference proteome</keyword>
<gene>
    <name evidence="2" type="ORF">DIURU_002522</name>
</gene>
<accession>A0A642UQ06</accession>
<name>A0A642UQ06_DIURU</name>
<dbReference type="GeneID" id="54781173"/>